<organism evidence="2 3">
    <name type="scientific">Stylosanthes scabra</name>
    <dbReference type="NCBI Taxonomy" id="79078"/>
    <lineage>
        <taxon>Eukaryota</taxon>
        <taxon>Viridiplantae</taxon>
        <taxon>Streptophyta</taxon>
        <taxon>Embryophyta</taxon>
        <taxon>Tracheophyta</taxon>
        <taxon>Spermatophyta</taxon>
        <taxon>Magnoliopsida</taxon>
        <taxon>eudicotyledons</taxon>
        <taxon>Gunneridae</taxon>
        <taxon>Pentapetalae</taxon>
        <taxon>rosids</taxon>
        <taxon>fabids</taxon>
        <taxon>Fabales</taxon>
        <taxon>Fabaceae</taxon>
        <taxon>Papilionoideae</taxon>
        <taxon>50 kb inversion clade</taxon>
        <taxon>dalbergioids sensu lato</taxon>
        <taxon>Dalbergieae</taxon>
        <taxon>Pterocarpus clade</taxon>
        <taxon>Stylosanthes</taxon>
    </lineage>
</organism>
<dbReference type="PANTHER" id="PTHR31286:SF167">
    <property type="entry name" value="OS09G0268800 PROTEIN"/>
    <property type="match status" value="1"/>
</dbReference>
<evidence type="ECO:0000313" key="3">
    <source>
        <dbReference type="Proteomes" id="UP001341840"/>
    </source>
</evidence>
<dbReference type="InterPro" id="IPR040256">
    <property type="entry name" value="At4g02000-like"/>
</dbReference>
<feature type="region of interest" description="Disordered" evidence="1">
    <location>
        <begin position="325"/>
        <end position="350"/>
    </location>
</feature>
<accession>A0ABU6R608</accession>
<dbReference type="Proteomes" id="UP001341840">
    <property type="component" value="Unassembled WGS sequence"/>
</dbReference>
<evidence type="ECO:0000313" key="2">
    <source>
        <dbReference type="EMBL" id="MED6119362.1"/>
    </source>
</evidence>
<protein>
    <recommendedName>
        <fullName evidence="4">DUF4283 domain-containing protein</fullName>
    </recommendedName>
</protein>
<feature type="compositionally biased region" description="Polar residues" evidence="1">
    <location>
        <begin position="326"/>
        <end position="338"/>
    </location>
</feature>
<sequence>MEGGGIYQFHDINKEANEDEEVILIAEEDVAEGLQTCHKSLMGRIFADRSFSTGTMEGAMYAIWGKPKGFRVEDVESKEMQISSFPLWAQLWGLPEQYKAIEVGHKLGSKLGSINDIDFFEVKGKESRIIKVRVEIEGIKKIKDNLKILDPNGKQLEIGLRYERIGIFCTYYTHIGHEARHCQLFLQDSAENNIKQDCIGEWVKANQTSKRIERKEGSIHDWIKNTSGSVAQPKRKLTPSWLLNGFLKMSMKETKEVSNGRSTPIHVQSLPKNSEISKDNDQPCLNHLSLEALKELPNHNNCAVVFTASASSSFGTYKRPRLKQIAKQQSGNKTTVSGQKRRSNGKENSENWKKCVYLKVNSDDAMVEGASREVAPMNP</sequence>
<keyword evidence="3" id="KW-1185">Reference proteome</keyword>
<dbReference type="EMBL" id="JASCZI010030235">
    <property type="protein sequence ID" value="MED6119362.1"/>
    <property type="molecule type" value="Genomic_DNA"/>
</dbReference>
<gene>
    <name evidence="2" type="ORF">PIB30_011165</name>
</gene>
<evidence type="ECO:0008006" key="4">
    <source>
        <dbReference type="Google" id="ProtNLM"/>
    </source>
</evidence>
<reference evidence="2 3" key="1">
    <citation type="journal article" date="2023" name="Plants (Basel)">
        <title>Bridging the Gap: Combining Genomics and Transcriptomics Approaches to Understand Stylosanthes scabra, an Orphan Legume from the Brazilian Caatinga.</title>
        <authorList>
            <person name="Ferreira-Neto J.R.C."/>
            <person name="da Silva M.D."/>
            <person name="Binneck E."/>
            <person name="de Melo N.F."/>
            <person name="da Silva R.H."/>
            <person name="de Melo A.L.T.M."/>
            <person name="Pandolfi V."/>
            <person name="Bustamante F.O."/>
            <person name="Brasileiro-Vidal A.C."/>
            <person name="Benko-Iseppon A.M."/>
        </authorList>
    </citation>
    <scope>NUCLEOTIDE SEQUENCE [LARGE SCALE GENOMIC DNA]</scope>
    <source>
        <tissue evidence="2">Leaves</tissue>
    </source>
</reference>
<comment type="caution">
    <text evidence="2">The sequence shown here is derived from an EMBL/GenBank/DDBJ whole genome shotgun (WGS) entry which is preliminary data.</text>
</comment>
<name>A0ABU6R608_9FABA</name>
<evidence type="ECO:0000256" key="1">
    <source>
        <dbReference type="SAM" id="MobiDB-lite"/>
    </source>
</evidence>
<dbReference type="PANTHER" id="PTHR31286">
    <property type="entry name" value="GLYCINE-RICH CELL WALL STRUCTURAL PROTEIN 1.8-LIKE"/>
    <property type="match status" value="1"/>
</dbReference>
<proteinExistence type="predicted"/>